<accession>A0ABW1WJH6</accession>
<gene>
    <name evidence="1" type="ORF">ACFP7A_13125</name>
</gene>
<comment type="caution">
    <text evidence="1">The sequence shown here is derived from an EMBL/GenBank/DDBJ whole genome shotgun (WGS) entry which is preliminary data.</text>
</comment>
<evidence type="ECO:0000313" key="1">
    <source>
        <dbReference type="EMBL" id="MFC6387542.1"/>
    </source>
</evidence>
<sequence length="137" mass="15477">MHASSSLEQQKIEKDIFQMISDKLGIKLAANPIVPCGEAKIRPDFYSDKHSIIGEIYAHIGSLKPPQKKKMLADILKMLLLEKLTNRKYRKIIAICDDTVYKAITGKSWASVCFKAFDVEIMNVDIGESNRTFSTKN</sequence>
<reference evidence="2" key="1">
    <citation type="journal article" date="2019" name="Int. J. Syst. Evol. Microbiol.">
        <title>The Global Catalogue of Microorganisms (GCM) 10K type strain sequencing project: providing services to taxonomists for standard genome sequencing and annotation.</title>
        <authorList>
            <consortium name="The Broad Institute Genomics Platform"/>
            <consortium name="The Broad Institute Genome Sequencing Center for Infectious Disease"/>
            <person name="Wu L."/>
            <person name="Ma J."/>
        </authorList>
    </citation>
    <scope>NUCLEOTIDE SEQUENCE [LARGE SCALE GENOMIC DNA]</scope>
    <source>
        <strain evidence="2">CCUG 42001</strain>
    </source>
</reference>
<organism evidence="1 2">
    <name type="scientific">Sporolactobacillus kofuensis</name>
    <dbReference type="NCBI Taxonomy" id="269672"/>
    <lineage>
        <taxon>Bacteria</taxon>
        <taxon>Bacillati</taxon>
        <taxon>Bacillota</taxon>
        <taxon>Bacilli</taxon>
        <taxon>Bacillales</taxon>
        <taxon>Sporolactobacillaceae</taxon>
        <taxon>Sporolactobacillus</taxon>
    </lineage>
</organism>
<proteinExistence type="predicted"/>
<dbReference type="EMBL" id="JBHSTQ010000016">
    <property type="protein sequence ID" value="MFC6387542.1"/>
    <property type="molecule type" value="Genomic_DNA"/>
</dbReference>
<protein>
    <submittedName>
        <fullName evidence="1">Uncharacterized protein</fullName>
    </submittedName>
</protein>
<dbReference type="Proteomes" id="UP001596267">
    <property type="component" value="Unassembled WGS sequence"/>
</dbReference>
<keyword evidence="2" id="KW-1185">Reference proteome</keyword>
<evidence type="ECO:0000313" key="2">
    <source>
        <dbReference type="Proteomes" id="UP001596267"/>
    </source>
</evidence>
<name>A0ABW1WJH6_9BACL</name>
<dbReference type="RefSeq" id="WP_253077290.1">
    <property type="nucleotide sequence ID" value="NZ_JAMXWN010000018.1"/>
</dbReference>